<sequence length="195" mass="22456">MKLDHYCSLLSPWVFLGWPELEQIARRHGAELRHVFVRLPEVFEANGGVPGGKKSAAKQRYRDMELRRWSHLRGTEVNPHPDHHPFRDERATRLVLAAEDRGEDFTGLAYRMMRALWQENRNLADEKTLATLVRQHGLDVDALFDTADGSRVGERLDAQTREAIDAGVFGVPTYRLGDELFWGQDRLDLLERALQ</sequence>
<dbReference type="EMBL" id="QFFI01000002">
    <property type="protein sequence ID" value="PWG65519.1"/>
    <property type="molecule type" value="Genomic_DNA"/>
</dbReference>
<dbReference type="EC" id="5.99.1.4" evidence="1"/>
<dbReference type="Proteomes" id="UP000245474">
    <property type="component" value="Unassembled WGS sequence"/>
</dbReference>
<dbReference type="GO" id="GO:0018845">
    <property type="term" value="F:2-hydroxychromene-2-carboxylate isomerase activity"/>
    <property type="evidence" value="ECO:0007669"/>
    <property type="project" value="UniProtKB-UniRule"/>
</dbReference>
<dbReference type="GO" id="GO:0006749">
    <property type="term" value="P:glutathione metabolic process"/>
    <property type="evidence" value="ECO:0007669"/>
    <property type="project" value="TreeGrafter"/>
</dbReference>
<reference evidence="4 5" key="1">
    <citation type="submission" date="2018-05" db="EMBL/GenBank/DDBJ databases">
        <title>Spiribacter halobius sp. nov., a moderately halophilic bacterium isolated from marine solar saltern.</title>
        <authorList>
            <person name="Zheng W.-S."/>
            <person name="Lu D.-C."/>
            <person name="Du Z.-J."/>
        </authorList>
    </citation>
    <scope>NUCLEOTIDE SEQUENCE [LARGE SCALE GENOMIC DNA]</scope>
    <source>
        <strain evidence="4 5">E85</strain>
    </source>
</reference>
<dbReference type="GO" id="GO:1901170">
    <property type="term" value="P:naphthalene catabolic process"/>
    <property type="evidence" value="ECO:0007669"/>
    <property type="project" value="InterPro"/>
</dbReference>
<comment type="caution">
    <text evidence="4">The sequence shown here is derived from an EMBL/GenBank/DDBJ whole genome shotgun (WGS) entry which is preliminary data.</text>
</comment>
<protein>
    <recommendedName>
        <fullName evidence="1">2-hydroxychromene-2-carboxylate isomerase</fullName>
        <ecNumber evidence="1">5.99.1.4</ecNumber>
    </recommendedName>
</protein>
<comment type="similarity">
    <text evidence="1">Belongs to the GST superfamily. NadH family.</text>
</comment>
<dbReference type="AlphaFoldDB" id="A0A2U2N948"/>
<dbReference type="PANTHER" id="PTHR42943:SF2">
    <property type="entry name" value="GLUTATHIONE S-TRANSFERASE KAPPA 1"/>
    <property type="match status" value="1"/>
</dbReference>
<dbReference type="InterPro" id="IPR001853">
    <property type="entry name" value="DSBA-like_thioredoxin_dom"/>
</dbReference>
<accession>A0A2U2N948</accession>
<dbReference type="InterPro" id="IPR036249">
    <property type="entry name" value="Thioredoxin-like_sf"/>
</dbReference>
<evidence type="ECO:0000259" key="3">
    <source>
        <dbReference type="Pfam" id="PF01323"/>
    </source>
</evidence>
<dbReference type="RefSeq" id="WP_109675681.1">
    <property type="nucleotide sequence ID" value="NZ_CP086615.1"/>
</dbReference>
<feature type="domain" description="DSBA-like thioredoxin" evidence="3">
    <location>
        <begin position="3"/>
        <end position="195"/>
    </location>
</feature>
<dbReference type="SUPFAM" id="SSF52833">
    <property type="entry name" value="Thioredoxin-like"/>
    <property type="match status" value="1"/>
</dbReference>
<name>A0A2U2N948_9GAMM</name>
<keyword evidence="1 4" id="KW-0413">Isomerase</keyword>
<dbReference type="InterPro" id="IPR044087">
    <property type="entry name" value="NahD-like"/>
</dbReference>
<dbReference type="OrthoDB" id="5244108at2"/>
<evidence type="ECO:0000256" key="2">
    <source>
        <dbReference type="PIRSR" id="PIRSR006386-1"/>
    </source>
</evidence>
<gene>
    <name evidence="4" type="ORF">DEM34_01920</name>
</gene>
<feature type="active site" description="Nucleophile" evidence="2">
    <location>
        <position position="11"/>
    </location>
</feature>
<dbReference type="GO" id="GO:0004364">
    <property type="term" value="F:glutathione transferase activity"/>
    <property type="evidence" value="ECO:0007669"/>
    <property type="project" value="TreeGrafter"/>
</dbReference>
<dbReference type="PIRSF" id="PIRSF006386">
    <property type="entry name" value="HCCAis_GSTk"/>
    <property type="match status" value="1"/>
</dbReference>
<keyword evidence="5" id="KW-1185">Reference proteome</keyword>
<dbReference type="GO" id="GO:0004602">
    <property type="term" value="F:glutathione peroxidase activity"/>
    <property type="evidence" value="ECO:0007669"/>
    <property type="project" value="TreeGrafter"/>
</dbReference>
<organism evidence="4 5">
    <name type="scientific">Sediminicurvatus halobius</name>
    <dbReference type="NCBI Taxonomy" id="2182432"/>
    <lineage>
        <taxon>Bacteria</taxon>
        <taxon>Pseudomonadati</taxon>
        <taxon>Pseudomonadota</taxon>
        <taxon>Gammaproteobacteria</taxon>
        <taxon>Chromatiales</taxon>
        <taxon>Ectothiorhodospiraceae</taxon>
        <taxon>Sediminicurvatus</taxon>
    </lineage>
</organism>
<dbReference type="Gene3D" id="3.40.30.10">
    <property type="entry name" value="Glutaredoxin"/>
    <property type="match status" value="1"/>
</dbReference>
<dbReference type="Pfam" id="PF01323">
    <property type="entry name" value="DSBA"/>
    <property type="match status" value="1"/>
</dbReference>
<dbReference type="InterPro" id="IPR014440">
    <property type="entry name" value="HCCAis_GSTk"/>
</dbReference>
<proteinExistence type="inferred from homology"/>
<evidence type="ECO:0000313" key="4">
    <source>
        <dbReference type="EMBL" id="PWG65519.1"/>
    </source>
</evidence>
<dbReference type="PANTHER" id="PTHR42943">
    <property type="entry name" value="GLUTATHIONE S-TRANSFERASE KAPPA"/>
    <property type="match status" value="1"/>
</dbReference>
<evidence type="ECO:0000256" key="1">
    <source>
        <dbReference type="PIRNR" id="PIRNR006386"/>
    </source>
</evidence>
<dbReference type="InterPro" id="IPR051924">
    <property type="entry name" value="GST_Kappa/NadH"/>
</dbReference>
<evidence type="ECO:0000313" key="5">
    <source>
        <dbReference type="Proteomes" id="UP000245474"/>
    </source>
</evidence>
<dbReference type="CDD" id="cd03022">
    <property type="entry name" value="DsbA_HCCA_Iso"/>
    <property type="match status" value="1"/>
</dbReference>
<comment type="catalytic activity">
    <reaction evidence="1">
        <text>2-hydroxychromene-2-carboxylate = (3E)-4-(2-hydroxyphenyl)-2-oxobut-3-enoate</text>
        <dbReference type="Rhea" id="RHEA:27401"/>
        <dbReference type="ChEBI" id="CHEBI:59350"/>
        <dbReference type="ChEBI" id="CHEBI:59353"/>
        <dbReference type="EC" id="5.99.1.4"/>
    </reaction>
</comment>